<name>A0A4P6K4H2_KTERU</name>
<dbReference type="OrthoDB" id="9805423at2"/>
<dbReference type="PANTHER" id="PTHR43798">
    <property type="entry name" value="MONOACYLGLYCEROL LIPASE"/>
    <property type="match status" value="1"/>
</dbReference>
<dbReference type="Pfam" id="PF00561">
    <property type="entry name" value="Abhydrolase_1"/>
    <property type="match status" value="1"/>
</dbReference>
<dbReference type="GO" id="GO:0016787">
    <property type="term" value="F:hydrolase activity"/>
    <property type="evidence" value="ECO:0007669"/>
    <property type="project" value="UniProtKB-KW"/>
</dbReference>
<dbReference type="PRINTS" id="PR00412">
    <property type="entry name" value="EPOXHYDRLASE"/>
</dbReference>
<gene>
    <name evidence="3" type="ORF">EPA93_46885</name>
</gene>
<dbReference type="InterPro" id="IPR050266">
    <property type="entry name" value="AB_hydrolase_sf"/>
</dbReference>
<dbReference type="Gene3D" id="3.40.50.1820">
    <property type="entry name" value="alpha/beta hydrolase"/>
    <property type="match status" value="1"/>
</dbReference>
<organism evidence="3 4">
    <name type="scientific">Ktedonosporobacter rubrisoli</name>
    <dbReference type="NCBI Taxonomy" id="2509675"/>
    <lineage>
        <taxon>Bacteria</taxon>
        <taxon>Bacillati</taxon>
        <taxon>Chloroflexota</taxon>
        <taxon>Ktedonobacteria</taxon>
        <taxon>Ktedonobacterales</taxon>
        <taxon>Ktedonosporobacteraceae</taxon>
        <taxon>Ktedonosporobacter</taxon>
    </lineage>
</organism>
<evidence type="ECO:0000313" key="3">
    <source>
        <dbReference type="EMBL" id="QBD83094.1"/>
    </source>
</evidence>
<proteinExistence type="predicted"/>
<dbReference type="PRINTS" id="PR00111">
    <property type="entry name" value="ABHYDROLASE"/>
</dbReference>
<dbReference type="Proteomes" id="UP000290365">
    <property type="component" value="Chromosome"/>
</dbReference>
<dbReference type="RefSeq" id="WP_129894162.1">
    <property type="nucleotide sequence ID" value="NZ_CP035758.1"/>
</dbReference>
<dbReference type="SUPFAM" id="SSF53474">
    <property type="entry name" value="alpha/beta-Hydrolases"/>
    <property type="match status" value="1"/>
</dbReference>
<keyword evidence="4" id="KW-1185">Reference proteome</keyword>
<dbReference type="EMBL" id="CP035758">
    <property type="protein sequence ID" value="QBD83094.1"/>
    <property type="molecule type" value="Genomic_DNA"/>
</dbReference>
<dbReference type="KEGG" id="kbs:EPA93_46885"/>
<dbReference type="InterPro" id="IPR029058">
    <property type="entry name" value="AB_hydrolase_fold"/>
</dbReference>
<evidence type="ECO:0000259" key="2">
    <source>
        <dbReference type="Pfam" id="PF00561"/>
    </source>
</evidence>
<dbReference type="InterPro" id="IPR000639">
    <property type="entry name" value="Epox_hydrolase-like"/>
</dbReference>
<dbReference type="PANTHER" id="PTHR43798:SF31">
    <property type="entry name" value="AB HYDROLASE SUPERFAMILY PROTEIN YCLE"/>
    <property type="match status" value="1"/>
</dbReference>
<dbReference type="GO" id="GO:0016020">
    <property type="term" value="C:membrane"/>
    <property type="evidence" value="ECO:0007669"/>
    <property type="project" value="TreeGrafter"/>
</dbReference>
<reference evidence="3 4" key="1">
    <citation type="submission" date="2019-01" db="EMBL/GenBank/DDBJ databases">
        <title>Ktedonosporobacter rubrisoli SCAWS-G2.</title>
        <authorList>
            <person name="Huang Y."/>
            <person name="Yan B."/>
        </authorList>
    </citation>
    <scope>NUCLEOTIDE SEQUENCE [LARGE SCALE GENOMIC DNA]</scope>
    <source>
        <strain evidence="3 4">SCAWS-G2</strain>
    </source>
</reference>
<sequence length="273" mass="30277">MAEFASKTGFLEIQKAPLYYEVAGQGPALLLLHAGVADSRMWDEQFPSFAQHYRALRYDLRGFGKSQYPAAPFANHADPAELLKHLGLAQAHIVAASWGGKIALDFALTHQEMVSSLILVAANIGGYEPPEDEVRFGEQEEQLIASGDLEGATELNLRMWVDGPLRKPEQVNPRVRQRVYDMQYQAFINPVPDGAELLNIDPPANQRLSEIQVPTLIINGDLDTPGMLARAQHLATHIPKAQHVTIAGTAHLPSMEKPEEFLQIVMNFLRERA</sequence>
<evidence type="ECO:0000313" key="4">
    <source>
        <dbReference type="Proteomes" id="UP000290365"/>
    </source>
</evidence>
<evidence type="ECO:0000256" key="1">
    <source>
        <dbReference type="ARBA" id="ARBA00022801"/>
    </source>
</evidence>
<keyword evidence="1 3" id="KW-0378">Hydrolase</keyword>
<dbReference type="AlphaFoldDB" id="A0A4P6K4H2"/>
<feature type="domain" description="AB hydrolase-1" evidence="2">
    <location>
        <begin position="27"/>
        <end position="258"/>
    </location>
</feature>
<protein>
    <submittedName>
        <fullName evidence="3">Alpha/beta fold hydrolase</fullName>
    </submittedName>
</protein>
<dbReference type="InterPro" id="IPR000073">
    <property type="entry name" value="AB_hydrolase_1"/>
</dbReference>
<accession>A0A4P6K4H2</accession>